<evidence type="ECO:0000256" key="2">
    <source>
        <dbReference type="ARBA" id="ARBA00022679"/>
    </source>
</evidence>
<dbReference type="Pfam" id="PF08241">
    <property type="entry name" value="Methyltransf_11"/>
    <property type="match status" value="1"/>
</dbReference>
<dbReference type="GO" id="GO:0002098">
    <property type="term" value="P:tRNA wobble uridine modification"/>
    <property type="evidence" value="ECO:0007669"/>
    <property type="project" value="TreeGrafter"/>
</dbReference>
<dbReference type="SUPFAM" id="SSF53335">
    <property type="entry name" value="S-adenosyl-L-methionine-dependent methyltransferases"/>
    <property type="match status" value="1"/>
</dbReference>
<dbReference type="CDD" id="cd02440">
    <property type="entry name" value="AdoMet_MTases"/>
    <property type="match status" value="1"/>
</dbReference>
<dbReference type="InterPro" id="IPR051422">
    <property type="entry name" value="AlkB_tRNA_MeTrf/Diox"/>
</dbReference>
<evidence type="ECO:0000256" key="1">
    <source>
        <dbReference type="ARBA" id="ARBA00022603"/>
    </source>
</evidence>
<dbReference type="GO" id="GO:0000049">
    <property type="term" value="F:tRNA binding"/>
    <property type="evidence" value="ECO:0007669"/>
    <property type="project" value="TreeGrafter"/>
</dbReference>
<accession>A0A6C0JBT1</accession>
<keyword evidence="1" id="KW-0489">Methyltransferase</keyword>
<dbReference type="PANTHER" id="PTHR13069">
    <property type="entry name" value="ALKYLATED DNA REPAIR PROTEIN ALKB HOMOLOG 8"/>
    <property type="match status" value="1"/>
</dbReference>
<dbReference type="Gene3D" id="3.40.50.150">
    <property type="entry name" value="Vaccinia Virus protein VP39"/>
    <property type="match status" value="1"/>
</dbReference>
<keyword evidence="2" id="KW-0808">Transferase</keyword>
<dbReference type="InterPro" id="IPR013216">
    <property type="entry name" value="Methyltransf_11"/>
</dbReference>
<proteinExistence type="predicted"/>
<dbReference type="GO" id="GO:0106335">
    <property type="term" value="F:tRNA (5-carboxymethyluridine(34)-5-O)-methyltransferase activity"/>
    <property type="evidence" value="ECO:0007669"/>
    <property type="project" value="TreeGrafter"/>
</dbReference>
<dbReference type="GO" id="GO:0030488">
    <property type="term" value="P:tRNA methylation"/>
    <property type="evidence" value="ECO:0007669"/>
    <property type="project" value="TreeGrafter"/>
</dbReference>
<dbReference type="EMBL" id="MN740373">
    <property type="protein sequence ID" value="QHU03275.1"/>
    <property type="molecule type" value="Genomic_DNA"/>
</dbReference>
<organism evidence="4">
    <name type="scientific">viral metagenome</name>
    <dbReference type="NCBI Taxonomy" id="1070528"/>
    <lineage>
        <taxon>unclassified sequences</taxon>
        <taxon>metagenomes</taxon>
        <taxon>organismal metagenomes</taxon>
    </lineage>
</organism>
<sequence length="220" mass="25844">MYKPTQTEQQNVFDVYDIISNEFNNTRRSVWEGVKSFLDSLPTGHSGFEIGCGNGKNMLYRGDLIMEGIDTCENFVKICQDKGLNVNRGNILDDLQIIDKYDFVISIAVFHHISDYKNRFNALYNMINMLKSGGKGLLTVWSVEQDYDSKKEFVAGDNIVKWHKRKILENGSQGFDIYNRYYYVYDRSDFYEYLSLFNSYINIEKVFNEKGNWFCQFIKK</sequence>
<dbReference type="InterPro" id="IPR029063">
    <property type="entry name" value="SAM-dependent_MTases_sf"/>
</dbReference>
<feature type="domain" description="Methyltransferase type 11" evidence="3">
    <location>
        <begin position="49"/>
        <end position="135"/>
    </location>
</feature>
<reference evidence="4" key="1">
    <citation type="journal article" date="2020" name="Nature">
        <title>Giant virus diversity and host interactions through global metagenomics.</title>
        <authorList>
            <person name="Schulz F."/>
            <person name="Roux S."/>
            <person name="Paez-Espino D."/>
            <person name="Jungbluth S."/>
            <person name="Walsh D.A."/>
            <person name="Denef V.J."/>
            <person name="McMahon K.D."/>
            <person name="Konstantinidis K.T."/>
            <person name="Eloe-Fadrosh E.A."/>
            <person name="Kyrpides N.C."/>
            <person name="Woyke T."/>
        </authorList>
    </citation>
    <scope>NUCLEOTIDE SEQUENCE</scope>
    <source>
        <strain evidence="4">GVMAG-M-3300026093-6</strain>
    </source>
</reference>
<dbReference type="PANTHER" id="PTHR13069:SF21">
    <property type="entry name" value="ALKYLATED DNA REPAIR PROTEIN ALKB HOMOLOG 8"/>
    <property type="match status" value="1"/>
</dbReference>
<dbReference type="AlphaFoldDB" id="A0A6C0JBT1"/>
<evidence type="ECO:0000313" key="4">
    <source>
        <dbReference type="EMBL" id="QHU03275.1"/>
    </source>
</evidence>
<evidence type="ECO:0000259" key="3">
    <source>
        <dbReference type="Pfam" id="PF08241"/>
    </source>
</evidence>
<protein>
    <recommendedName>
        <fullName evidence="3">Methyltransferase type 11 domain-containing protein</fullName>
    </recommendedName>
</protein>
<dbReference type="GO" id="GO:0008757">
    <property type="term" value="F:S-adenosylmethionine-dependent methyltransferase activity"/>
    <property type="evidence" value="ECO:0007669"/>
    <property type="project" value="InterPro"/>
</dbReference>
<dbReference type="GO" id="GO:0005737">
    <property type="term" value="C:cytoplasm"/>
    <property type="evidence" value="ECO:0007669"/>
    <property type="project" value="TreeGrafter"/>
</dbReference>
<name>A0A6C0JBT1_9ZZZZ</name>
<dbReference type="GO" id="GO:0005634">
    <property type="term" value="C:nucleus"/>
    <property type="evidence" value="ECO:0007669"/>
    <property type="project" value="TreeGrafter"/>
</dbReference>